<keyword evidence="2" id="KW-1185">Reference proteome</keyword>
<dbReference type="STRING" id="1459636.NTE_00504"/>
<dbReference type="EMBL" id="CP007174">
    <property type="protein sequence ID" value="AIF82585.1"/>
    <property type="molecule type" value="Genomic_DNA"/>
</dbReference>
<evidence type="ECO:0000313" key="1">
    <source>
        <dbReference type="EMBL" id="AIF82585.1"/>
    </source>
</evidence>
<dbReference type="KEGG" id="nev:NTE_00504"/>
<accession>A0A075MN59</accession>
<sequence>MFQPTSRYYNIEDASLAKDGNVVAYKKRRFLPKGEEMPLLQALTVSAGDRLDRISSRVFGDPEQFWQICDANDAMHPLDLTEEPGFMLRIARPWR</sequence>
<protein>
    <recommendedName>
        <fullName evidence="3">LysM domain-containing protein</fullName>
    </recommendedName>
</protein>
<gene>
    <name evidence="1" type="ORF">NTE_00504</name>
</gene>
<dbReference type="Proteomes" id="UP000028194">
    <property type="component" value="Chromosome"/>
</dbReference>
<dbReference type="RefSeq" id="WP_148699532.1">
    <property type="nucleotide sequence ID" value="NZ_CP007174.1"/>
</dbReference>
<dbReference type="AlphaFoldDB" id="A0A075MN59"/>
<organism evidence="1 2">
    <name type="scientific">Candidatus Nitrososphaera evergladensis SR1</name>
    <dbReference type="NCBI Taxonomy" id="1459636"/>
    <lineage>
        <taxon>Archaea</taxon>
        <taxon>Nitrososphaerota</taxon>
        <taxon>Nitrososphaeria</taxon>
        <taxon>Nitrososphaerales</taxon>
        <taxon>Nitrososphaeraceae</taxon>
        <taxon>Nitrososphaera</taxon>
    </lineage>
</organism>
<evidence type="ECO:0000313" key="2">
    <source>
        <dbReference type="Proteomes" id="UP000028194"/>
    </source>
</evidence>
<proteinExistence type="predicted"/>
<evidence type="ECO:0008006" key="3">
    <source>
        <dbReference type="Google" id="ProtNLM"/>
    </source>
</evidence>
<reference evidence="1 2" key="1">
    <citation type="journal article" date="2014" name="PLoS ONE">
        <title>Genome Sequence of Candidatus Nitrososphaera evergladensis from Group I.1b Enriched from Everglades Soil Reveals Novel Genomic Features of the Ammonia-Oxidizing Archaea.</title>
        <authorList>
            <person name="Zhalnina K.V."/>
            <person name="Dias R."/>
            <person name="Leonard M.T."/>
            <person name="Dorr de Quadros P."/>
            <person name="Camargo F.A."/>
            <person name="Drew J.C."/>
            <person name="Farmerie W.G."/>
            <person name="Daroub S.H."/>
            <person name="Triplett E.W."/>
        </authorList>
    </citation>
    <scope>NUCLEOTIDE SEQUENCE [LARGE SCALE GENOMIC DNA]</scope>
    <source>
        <strain evidence="1 2">SR1</strain>
    </source>
</reference>
<dbReference type="GeneID" id="41596377"/>
<dbReference type="OrthoDB" id="384594at2157"/>
<dbReference type="HOGENOM" id="CLU_146747_0_0_2"/>
<name>A0A075MN59_9ARCH</name>